<evidence type="ECO:0000256" key="3">
    <source>
        <dbReference type="ARBA" id="ARBA00022448"/>
    </source>
</evidence>
<dbReference type="GO" id="GO:0046961">
    <property type="term" value="F:proton-transporting ATPase activity, rotational mechanism"/>
    <property type="evidence" value="ECO:0007669"/>
    <property type="project" value="InterPro"/>
</dbReference>
<keyword evidence="3 9" id="KW-0813">Transport</keyword>
<dbReference type="AlphaFoldDB" id="A0AAW2ZSE9"/>
<dbReference type="GO" id="GO:0051117">
    <property type="term" value="F:ATPase binding"/>
    <property type="evidence" value="ECO:0007669"/>
    <property type="project" value="TreeGrafter"/>
</dbReference>
<feature type="transmembrane region" description="Helical" evidence="9">
    <location>
        <begin position="742"/>
        <end position="760"/>
    </location>
</feature>
<comment type="caution">
    <text evidence="11">The sequence shown here is derived from an EMBL/GenBank/DDBJ whole genome shotgun (WGS) entry which is preliminary data.</text>
</comment>
<keyword evidence="12" id="KW-1185">Reference proteome</keyword>
<feature type="transmembrane region" description="Helical" evidence="9">
    <location>
        <begin position="615"/>
        <end position="634"/>
    </location>
</feature>
<keyword evidence="10" id="KW-0175">Coiled coil</keyword>
<feature type="transmembrane region" description="Helical" evidence="9">
    <location>
        <begin position="518"/>
        <end position="540"/>
    </location>
</feature>
<evidence type="ECO:0000256" key="2">
    <source>
        <dbReference type="ARBA" id="ARBA00009904"/>
    </source>
</evidence>
<dbReference type="PANTHER" id="PTHR11629:SF63">
    <property type="entry name" value="V-TYPE PROTON ATPASE SUBUNIT A"/>
    <property type="match status" value="1"/>
</dbReference>
<keyword evidence="7 9" id="KW-0406">Ion transport</keyword>
<dbReference type="PIRSF" id="PIRSF001293">
    <property type="entry name" value="ATP6V0A1"/>
    <property type="match status" value="1"/>
</dbReference>
<keyword evidence="8 9" id="KW-0472">Membrane</keyword>
<dbReference type="InterPro" id="IPR026028">
    <property type="entry name" value="V-type_ATPase_116kDa_su_euka"/>
</dbReference>
<comment type="subcellular location">
    <subcellularLocation>
        <location evidence="1">Membrane</location>
        <topology evidence="1">Multi-pass membrane protein</topology>
    </subcellularLocation>
</comment>
<protein>
    <recommendedName>
        <fullName evidence="9">V-type proton ATPase subunit a</fullName>
    </recommendedName>
</protein>
<comment type="function">
    <text evidence="9">Essential component of the vacuolar proton pump (V-ATPase), a multimeric enzyme that catalyzes the translocation of protons across the membranes. Required for assembly and activity of the V-ATPase.</text>
</comment>
<dbReference type="Proteomes" id="UP001431209">
    <property type="component" value="Unassembled WGS sequence"/>
</dbReference>
<dbReference type="EMBL" id="JAOPGA020001877">
    <property type="protein sequence ID" value="KAL0491858.1"/>
    <property type="molecule type" value="Genomic_DNA"/>
</dbReference>
<proteinExistence type="inferred from homology"/>
<evidence type="ECO:0000256" key="10">
    <source>
        <dbReference type="SAM" id="Coils"/>
    </source>
</evidence>
<evidence type="ECO:0000256" key="7">
    <source>
        <dbReference type="ARBA" id="ARBA00023065"/>
    </source>
</evidence>
<evidence type="ECO:0000256" key="9">
    <source>
        <dbReference type="RuleBase" id="RU361189"/>
    </source>
</evidence>
<keyword evidence="6 9" id="KW-1133">Transmembrane helix</keyword>
<evidence type="ECO:0000256" key="4">
    <source>
        <dbReference type="ARBA" id="ARBA00022692"/>
    </source>
</evidence>
<reference evidence="11 12" key="1">
    <citation type="submission" date="2024-03" db="EMBL/GenBank/DDBJ databases">
        <title>The Acrasis kona genome and developmental transcriptomes reveal deep origins of eukaryotic multicellular pathways.</title>
        <authorList>
            <person name="Sheikh S."/>
            <person name="Fu C.-J."/>
            <person name="Brown M.W."/>
            <person name="Baldauf S.L."/>
        </authorList>
    </citation>
    <scope>NUCLEOTIDE SEQUENCE [LARGE SCALE GENOMIC DNA]</scope>
    <source>
        <strain evidence="11 12">ATCC MYA-3509</strain>
    </source>
</reference>
<feature type="transmembrane region" description="Helical" evidence="9">
    <location>
        <begin position="446"/>
        <end position="463"/>
    </location>
</feature>
<dbReference type="InterPro" id="IPR002490">
    <property type="entry name" value="V-ATPase_116kDa_su"/>
</dbReference>
<dbReference type="GO" id="GO:0000220">
    <property type="term" value="C:vacuolar proton-transporting V-type ATPase, V0 domain"/>
    <property type="evidence" value="ECO:0007669"/>
    <property type="project" value="InterPro"/>
</dbReference>
<dbReference type="PANTHER" id="PTHR11629">
    <property type="entry name" value="VACUOLAR PROTON ATPASES"/>
    <property type="match status" value="1"/>
</dbReference>
<keyword evidence="4 9" id="KW-0812">Transmembrane</keyword>
<evidence type="ECO:0000313" key="12">
    <source>
        <dbReference type="Proteomes" id="UP001431209"/>
    </source>
</evidence>
<evidence type="ECO:0000256" key="1">
    <source>
        <dbReference type="ARBA" id="ARBA00004141"/>
    </source>
</evidence>
<dbReference type="GO" id="GO:0007035">
    <property type="term" value="P:vacuolar acidification"/>
    <property type="evidence" value="ECO:0007669"/>
    <property type="project" value="TreeGrafter"/>
</dbReference>
<keyword evidence="5 9" id="KW-0375">Hydrogen ion transport</keyword>
<feature type="transmembrane region" description="Helical" evidence="9">
    <location>
        <begin position="547"/>
        <end position="571"/>
    </location>
</feature>
<feature type="transmembrane region" description="Helical" evidence="9">
    <location>
        <begin position="392"/>
        <end position="425"/>
    </location>
</feature>
<accession>A0AAW2ZSE9</accession>
<comment type="similarity">
    <text evidence="2 9">Belongs to the V-ATPase 116 kDa subunit family.</text>
</comment>
<name>A0AAW2ZSE9_9EUKA</name>
<feature type="coiled-coil region" evidence="10">
    <location>
        <begin position="41"/>
        <end position="75"/>
    </location>
</feature>
<evidence type="ECO:0000256" key="8">
    <source>
        <dbReference type="ARBA" id="ARBA00023136"/>
    </source>
</evidence>
<gene>
    <name evidence="11" type="ORF">AKO1_010275</name>
</gene>
<organism evidence="11 12">
    <name type="scientific">Acrasis kona</name>
    <dbReference type="NCBI Taxonomy" id="1008807"/>
    <lineage>
        <taxon>Eukaryota</taxon>
        <taxon>Discoba</taxon>
        <taxon>Heterolobosea</taxon>
        <taxon>Tetramitia</taxon>
        <taxon>Eutetramitia</taxon>
        <taxon>Acrasidae</taxon>
        <taxon>Acrasis</taxon>
    </lineage>
</organism>
<evidence type="ECO:0000256" key="6">
    <source>
        <dbReference type="ARBA" id="ARBA00022989"/>
    </source>
</evidence>
<evidence type="ECO:0000256" key="5">
    <source>
        <dbReference type="ARBA" id="ARBA00022781"/>
    </source>
</evidence>
<sequence length="820" mass="94149">MLRSEDMSLVQLTMQREAAHDTIAVFGELGIIEFKDLSSHLNAYQRQYANEVKRCEELERAIRFFEKQLKASEVSRVTLSSVGVEEPPQYTGDMFSLETSFGEKEQELIQMESSLEQMLSEKNRSEELIYVIKHGENLLRTDDELSIGENSDDDMSSPEVGRPIISTGNTLDHLTGVIPRSKIITFITLCNRITRGNLVPKFSEIPEKLYDEKTNQLVDKSVFTLFVPQSSKLMITKICDLIGANLHVYPSQDVLQAQRKLHLQINQLEQTIDSTKMRRNDLLSDINTHIESYKYRIASEKLIYNTLNLLDYNIQGSVIAEGWTPTKHLDLIRSKLDQARVTSGAQIESYMEELRTQQLPPTYFETNKFTACFQDIVSAYGVPRYKEINPALFTIITFPFLFAVMFGDWGHGLILTTFAISLCAFEKRLQKTADESELFNMIFHGRYVLLLMGLFSTFTGLIYNDVFGLTIDLFGTGYTFGAGRTGEFSDRTYPFGVDPAWYGTSNKLLFYNSLKMKMSIILGIFQMSLGVLLAGCNMIYFGHYFDLIFEFIPELLMLWCTFGYMSILIIIKWCTRWPNGNGPSILPTMTDFFLHFWKVEQAPVFGTAQGKQQQIVQQILLAFFVISVPILLLGKPIYEHNKNRVRDVHVPLHDDDDDDENEEYQLNIEHSDSHQSKPVSEPEPFSERMIKQLIHTIEYTLNVVSNTASYLRLWALSLAHAQLSEVFWDMTMKLLLTIKTPWVNTVLVESGIGVALMWIVWFSLTIFVLLLMESLSAFLHALRLHWVEFQSKFYSGDGNLFRPFHIDSIIKEAKAEESRE</sequence>
<dbReference type="Pfam" id="PF01496">
    <property type="entry name" value="V_ATPase_I"/>
    <property type="match status" value="1"/>
</dbReference>
<evidence type="ECO:0000313" key="11">
    <source>
        <dbReference type="EMBL" id="KAL0491858.1"/>
    </source>
</evidence>